<evidence type="ECO:0000313" key="3">
    <source>
        <dbReference type="Proteomes" id="UP000051934"/>
    </source>
</evidence>
<reference evidence="2 3" key="1">
    <citation type="submission" date="2015-10" db="EMBL/GenBank/DDBJ databases">
        <title>Metagenome-Assembled Genomes uncover a global brackish microbiome.</title>
        <authorList>
            <person name="Hugerth L.W."/>
            <person name="Larsson J."/>
            <person name="Alneberg J."/>
            <person name="Lindh M.V."/>
            <person name="Legrand C."/>
            <person name="Pinhassi J."/>
            <person name="Andersson A.F."/>
        </authorList>
    </citation>
    <scope>NUCLEOTIDE SEQUENCE [LARGE SCALE GENOMIC DNA]</scope>
    <source>
        <strain evidence="2">BACL4 MAG-120507-bin80</strain>
    </source>
</reference>
<feature type="chain" id="PRO_5006423695" description="Lipocalin-like domain-containing protein" evidence="1">
    <location>
        <begin position="19"/>
        <end position="141"/>
    </location>
</feature>
<protein>
    <recommendedName>
        <fullName evidence="4">Lipocalin-like domain-containing protein</fullName>
    </recommendedName>
</protein>
<evidence type="ECO:0000313" key="2">
    <source>
        <dbReference type="EMBL" id="KRO71834.1"/>
    </source>
</evidence>
<accession>A0A0R2SH18</accession>
<comment type="caution">
    <text evidence="2">The sequence shown here is derived from an EMBL/GenBank/DDBJ whole genome shotgun (WGS) entry which is preliminary data.</text>
</comment>
<dbReference type="EMBL" id="LIBB01000129">
    <property type="protein sequence ID" value="KRO71834.1"/>
    <property type="molecule type" value="Genomic_DNA"/>
</dbReference>
<feature type="signal peptide" evidence="1">
    <location>
        <begin position="1"/>
        <end position="18"/>
    </location>
</feature>
<evidence type="ECO:0008006" key="4">
    <source>
        <dbReference type="Google" id="ProtNLM"/>
    </source>
</evidence>
<proteinExistence type="predicted"/>
<dbReference type="AlphaFoldDB" id="A0A0R2SH18"/>
<sequence>MNKFLILISFCISSFAVADGHGNLGLEKRQPDAAMNVTSVTLGQDLSTISAEGDMEGYGKVYATYHLTYDVERTSGIVEGQGRGFTAEGYASGRFQGMWELVEGVIVMRNVVSINNGTVNLDVIEFNPLTRSLIVQAYILK</sequence>
<keyword evidence="1" id="KW-0732">Signal</keyword>
<gene>
    <name evidence="2" type="ORF">ABR69_10790</name>
</gene>
<organism evidence="2 3">
    <name type="scientific">OM182 bacterium BACL3 MAG-120507-bin80</name>
    <dbReference type="NCBI Taxonomy" id="1655577"/>
    <lineage>
        <taxon>Bacteria</taxon>
        <taxon>Pseudomonadati</taxon>
        <taxon>Pseudomonadota</taxon>
        <taxon>Gammaproteobacteria</taxon>
        <taxon>OMG group</taxon>
        <taxon>OM182 clade</taxon>
    </lineage>
</organism>
<dbReference type="Proteomes" id="UP000051934">
    <property type="component" value="Unassembled WGS sequence"/>
</dbReference>
<evidence type="ECO:0000256" key="1">
    <source>
        <dbReference type="SAM" id="SignalP"/>
    </source>
</evidence>
<name>A0A0R2SH18_9GAMM</name>